<dbReference type="Proteomes" id="UP000472710">
    <property type="component" value="Unassembled WGS sequence"/>
</dbReference>
<organism evidence="1 2">
    <name type="scientific">Streptomyces diastaticus subsp. diastaticus</name>
    <dbReference type="NCBI Taxonomy" id="68040"/>
    <lineage>
        <taxon>Bacteria</taxon>
        <taxon>Bacillati</taxon>
        <taxon>Actinomycetota</taxon>
        <taxon>Actinomycetes</taxon>
        <taxon>Kitasatosporales</taxon>
        <taxon>Streptomycetaceae</taxon>
        <taxon>Streptomyces</taxon>
        <taxon>Streptomyces diastaticus group</taxon>
    </lineage>
</organism>
<dbReference type="EMBL" id="BLLN01000005">
    <property type="protein sequence ID" value="GFH75048.1"/>
    <property type="molecule type" value="Genomic_DNA"/>
</dbReference>
<protein>
    <submittedName>
        <fullName evidence="1">Uncharacterized protein</fullName>
    </submittedName>
</protein>
<accession>A0ABQ1CXT7</accession>
<comment type="caution">
    <text evidence="1">The sequence shown here is derived from an EMBL/GenBank/DDBJ whole genome shotgun (WGS) entry which is preliminary data.</text>
</comment>
<keyword evidence="2" id="KW-1185">Reference proteome</keyword>
<evidence type="ECO:0000313" key="2">
    <source>
        <dbReference type="Proteomes" id="UP000472710"/>
    </source>
</evidence>
<name>A0ABQ1CXT7_STRDI</name>
<sequence length="67" mass="7029">MTRAALSKRLLMGVWLDRRDGGRAVLGWGGAPVPPPGVPRHRPGRAAPDAGWAGSAEVMLGIVNRCS</sequence>
<gene>
    <name evidence="1" type="ORF">Sdia_58160</name>
</gene>
<evidence type="ECO:0000313" key="1">
    <source>
        <dbReference type="EMBL" id="GFH75048.1"/>
    </source>
</evidence>
<proteinExistence type="predicted"/>
<reference evidence="1 2" key="1">
    <citation type="submission" date="2020-02" db="EMBL/GenBank/DDBJ databases">
        <title>Whole genome shotgun sequence of Streptomyces diastaticus subsp. diastaticus NBRC 13412.</title>
        <authorList>
            <person name="Ichikawa N."/>
            <person name="Komaki H."/>
            <person name="Tamura T."/>
        </authorList>
    </citation>
    <scope>NUCLEOTIDE SEQUENCE [LARGE SCALE GENOMIC DNA]</scope>
    <source>
        <strain evidence="1 2">NBRC 13412</strain>
    </source>
</reference>